<dbReference type="PANTHER" id="PTHR42796">
    <property type="entry name" value="FUMARYLACETOACETATE HYDROLASE DOMAIN-CONTAINING PROTEIN 2A-RELATED"/>
    <property type="match status" value="1"/>
</dbReference>
<keyword evidence="6" id="KW-1185">Reference proteome</keyword>
<dbReference type="InterPro" id="IPR018833">
    <property type="entry name" value="Rv2993c-like_N"/>
</dbReference>
<keyword evidence="2" id="KW-0479">Metal-binding</keyword>
<evidence type="ECO:0000256" key="2">
    <source>
        <dbReference type="ARBA" id="ARBA00022723"/>
    </source>
</evidence>
<reference evidence="5 6" key="1">
    <citation type="submission" date="2020-02" db="EMBL/GenBank/DDBJ databases">
        <title>Whole-genome analyses of novel actinobacteria.</title>
        <authorList>
            <person name="Sahin N."/>
        </authorList>
    </citation>
    <scope>NUCLEOTIDE SEQUENCE [LARGE SCALE GENOMIC DNA]</scope>
    <source>
        <strain evidence="5 6">KC13</strain>
    </source>
</reference>
<dbReference type="SUPFAM" id="SSF56529">
    <property type="entry name" value="FAH"/>
    <property type="match status" value="1"/>
</dbReference>
<proteinExistence type="inferred from homology"/>
<protein>
    <submittedName>
        <fullName evidence="5">Fumarylacetoacetate hydrolase family protein</fullName>
    </submittedName>
</protein>
<dbReference type="Pfam" id="PF10370">
    <property type="entry name" value="Rv2993c-like_N"/>
    <property type="match status" value="1"/>
</dbReference>
<evidence type="ECO:0000256" key="1">
    <source>
        <dbReference type="ARBA" id="ARBA00010211"/>
    </source>
</evidence>
<dbReference type="RefSeq" id="WP_165110197.1">
    <property type="nucleotide sequence ID" value="NZ_JAALAA010000004.1"/>
</dbReference>
<comment type="similarity">
    <text evidence="1">Belongs to the FAH family.</text>
</comment>
<dbReference type="GO" id="GO:0044281">
    <property type="term" value="P:small molecule metabolic process"/>
    <property type="evidence" value="ECO:0007669"/>
    <property type="project" value="UniProtKB-ARBA"/>
</dbReference>
<evidence type="ECO:0000313" key="5">
    <source>
        <dbReference type="EMBL" id="NGN92445.1"/>
    </source>
</evidence>
<comment type="caution">
    <text evidence="5">The sequence shown here is derived from an EMBL/GenBank/DDBJ whole genome shotgun (WGS) entry which is preliminary data.</text>
</comment>
<evidence type="ECO:0000313" key="6">
    <source>
        <dbReference type="Proteomes" id="UP000483261"/>
    </source>
</evidence>
<keyword evidence="5" id="KW-0378">Hydrolase</keyword>
<dbReference type="InterPro" id="IPR051121">
    <property type="entry name" value="FAH"/>
</dbReference>
<dbReference type="GO" id="GO:0046872">
    <property type="term" value="F:metal ion binding"/>
    <property type="evidence" value="ECO:0007669"/>
    <property type="project" value="UniProtKB-KW"/>
</dbReference>
<feature type="domain" description="Fumarylacetoacetase-like C-terminal" evidence="3">
    <location>
        <begin position="68"/>
        <end position="234"/>
    </location>
</feature>
<sequence>MRIARIEHAGGIDHAVAEAEGYRLIEDVYADEIRCLDRWVPGAEARLLAPVEPRTVVGMAHNTGPGDRLLPPQAFLKPSRSVIGPGEPVPVAADLGLVHAEAEVAVVIGRAGTVLGYTVANDVTGRDLQAQDSLWTQAKGQRGFTPLGPWIETDLEPAGAAVGLAVDDEVAPAADTGQLARGVAEVVAWVSGFLPLGPGDVILTGAPGASLEIRPGQQVTASVAGIGELVNPVVEGVHGRRTERGAA</sequence>
<dbReference type="AlphaFoldDB" id="A0A6M1QRL8"/>
<feature type="domain" description="Rv2993c-like N-terminal" evidence="4">
    <location>
        <begin position="1"/>
        <end position="50"/>
    </location>
</feature>
<dbReference type="InterPro" id="IPR036663">
    <property type="entry name" value="Fumarylacetoacetase_C_sf"/>
</dbReference>
<name>A0A6M1QRL8_9ACTN</name>
<dbReference type="Pfam" id="PF01557">
    <property type="entry name" value="FAA_hydrolase"/>
    <property type="match status" value="1"/>
</dbReference>
<dbReference type="Gene3D" id="3.90.850.10">
    <property type="entry name" value="Fumarylacetoacetase-like, C-terminal domain"/>
    <property type="match status" value="1"/>
</dbReference>
<dbReference type="InterPro" id="IPR011234">
    <property type="entry name" value="Fumarylacetoacetase-like_C"/>
</dbReference>
<dbReference type="PANTHER" id="PTHR42796:SF4">
    <property type="entry name" value="FUMARYLACETOACETATE HYDROLASE DOMAIN-CONTAINING PROTEIN 2A"/>
    <property type="match status" value="1"/>
</dbReference>
<dbReference type="GO" id="GO:0016787">
    <property type="term" value="F:hydrolase activity"/>
    <property type="evidence" value="ECO:0007669"/>
    <property type="project" value="UniProtKB-KW"/>
</dbReference>
<dbReference type="Proteomes" id="UP000483261">
    <property type="component" value="Unassembled WGS sequence"/>
</dbReference>
<evidence type="ECO:0000259" key="4">
    <source>
        <dbReference type="Pfam" id="PF10370"/>
    </source>
</evidence>
<evidence type="ECO:0000259" key="3">
    <source>
        <dbReference type="Pfam" id="PF01557"/>
    </source>
</evidence>
<organism evidence="5 6">
    <name type="scientific">Nocardioides turkmenicus</name>
    <dbReference type="NCBI Taxonomy" id="2711220"/>
    <lineage>
        <taxon>Bacteria</taxon>
        <taxon>Bacillati</taxon>
        <taxon>Actinomycetota</taxon>
        <taxon>Actinomycetes</taxon>
        <taxon>Propionibacteriales</taxon>
        <taxon>Nocardioidaceae</taxon>
        <taxon>Nocardioides</taxon>
    </lineage>
</organism>
<gene>
    <name evidence="5" type="ORF">G5C66_06770</name>
</gene>
<dbReference type="EMBL" id="JAALAA010000004">
    <property type="protein sequence ID" value="NGN92445.1"/>
    <property type="molecule type" value="Genomic_DNA"/>
</dbReference>
<accession>A0A6M1QRL8</accession>